<dbReference type="InterPro" id="IPR036866">
    <property type="entry name" value="RibonucZ/Hydroxyglut_hydro"/>
</dbReference>
<gene>
    <name evidence="4" type="ORF">SDC9_32758</name>
</gene>
<dbReference type="SMART" id="SM00849">
    <property type="entry name" value="Lactamase_B"/>
    <property type="match status" value="1"/>
</dbReference>
<dbReference type="SUPFAM" id="SSF56281">
    <property type="entry name" value="Metallo-hydrolase/oxidoreductase"/>
    <property type="match status" value="1"/>
</dbReference>
<name>A0A644V6G9_9ZZZZ</name>
<dbReference type="PANTHER" id="PTHR11203:SF37">
    <property type="entry name" value="INTEGRATOR COMPLEX SUBUNIT 11"/>
    <property type="match status" value="1"/>
</dbReference>
<comment type="caution">
    <text evidence="4">The sequence shown here is derived from an EMBL/GenBank/DDBJ whole genome shotgun (WGS) entry which is preliminary data.</text>
</comment>
<sequence>MKITFLGADRTVTGSCHMLEAHGKKILFDCGMFQGPKIIRSLNYRDFAFNPGEIDAVVLSHAHIDHSGLIPKLVKQGFSGRVHCTKVTRELCDILLPDSAHIQESEAEFANRKGKRAGKSNVEPMYTVDDAYEALKHFSVHDYNEDVELFPGITVRFRVAGHILGSAILNIFIEENGKKTKLIFTGDLGQPNQPILLDPYPMSGADFVITESTYGDRVHEVANREKELCDIIKDALTRGGNIIIPAFAVGRTQTMLYYFQKLMDSGELPRIPIMIDSPMAIKATQVMLLNPDEYDEEAQSIYDAQGGKLIDMPNVRYTQTPEESRAINEMPSPMIIISASGMADAGRVLHHLKHNLWRSDSSVIFAGFQAEGSMGRRLVEGVKRVKIMGEEIAVKAKIYNMTGFSAHADKDQMLTMFKNMKQKPSAFFIVHGEYDSASAFAETLRNTLGTATVIPNYGDSIIINGTDWKLETSPIITGVPEVEELRDYMRHMEKDYLLYKNKVEQTAVTDSAKIADMKKKLEKIRQYIDDAMKSM</sequence>
<keyword evidence="1 4" id="KW-0378">Hydrolase</keyword>
<dbReference type="SMART" id="SM01027">
    <property type="entry name" value="Beta-Casp"/>
    <property type="match status" value="1"/>
</dbReference>
<dbReference type="Pfam" id="PF07521">
    <property type="entry name" value="RMMBL"/>
    <property type="match status" value="1"/>
</dbReference>
<dbReference type="InterPro" id="IPR022712">
    <property type="entry name" value="Beta_Casp"/>
</dbReference>
<dbReference type="GO" id="GO:0004521">
    <property type="term" value="F:RNA endonuclease activity"/>
    <property type="evidence" value="ECO:0007669"/>
    <property type="project" value="TreeGrafter"/>
</dbReference>
<dbReference type="Pfam" id="PF10996">
    <property type="entry name" value="Beta-Casp"/>
    <property type="match status" value="1"/>
</dbReference>
<dbReference type="GO" id="GO:0016787">
    <property type="term" value="F:hydrolase activity"/>
    <property type="evidence" value="ECO:0007669"/>
    <property type="project" value="UniProtKB-KW"/>
</dbReference>
<dbReference type="PANTHER" id="PTHR11203">
    <property type="entry name" value="CLEAVAGE AND POLYADENYLATION SPECIFICITY FACTOR FAMILY MEMBER"/>
    <property type="match status" value="1"/>
</dbReference>
<dbReference type="Gene3D" id="3.40.50.10890">
    <property type="match status" value="1"/>
</dbReference>
<organism evidence="4">
    <name type="scientific">bioreactor metagenome</name>
    <dbReference type="NCBI Taxonomy" id="1076179"/>
    <lineage>
        <taxon>unclassified sequences</taxon>
        <taxon>metagenomes</taxon>
        <taxon>ecological metagenomes</taxon>
    </lineage>
</organism>
<accession>A0A644V6G9</accession>
<dbReference type="Pfam" id="PF00753">
    <property type="entry name" value="Lactamase_B"/>
    <property type="match status" value="1"/>
</dbReference>
<evidence type="ECO:0000259" key="2">
    <source>
        <dbReference type="SMART" id="SM00849"/>
    </source>
</evidence>
<dbReference type="InterPro" id="IPR011108">
    <property type="entry name" value="RMMBL"/>
</dbReference>
<dbReference type="CDD" id="cd16295">
    <property type="entry name" value="TTHA0252-CPSF-like_MBL-fold"/>
    <property type="match status" value="1"/>
</dbReference>
<proteinExistence type="predicted"/>
<dbReference type="EC" id="3.1.-.-" evidence="4"/>
<evidence type="ECO:0000259" key="3">
    <source>
        <dbReference type="SMART" id="SM01027"/>
    </source>
</evidence>
<evidence type="ECO:0000256" key="1">
    <source>
        <dbReference type="ARBA" id="ARBA00022801"/>
    </source>
</evidence>
<protein>
    <submittedName>
        <fullName evidence="4">Ribonuclease</fullName>
        <ecNumber evidence="4">3.1.-.-</ecNumber>
    </submittedName>
</protein>
<evidence type="ECO:0000313" key="4">
    <source>
        <dbReference type="EMBL" id="MPL86771.1"/>
    </source>
</evidence>
<dbReference type="Gene3D" id="3.60.15.10">
    <property type="entry name" value="Ribonuclease Z/Hydroxyacylglutathione hydrolase-like"/>
    <property type="match status" value="1"/>
</dbReference>
<dbReference type="AlphaFoldDB" id="A0A644V6G9"/>
<dbReference type="InterPro" id="IPR001279">
    <property type="entry name" value="Metallo-B-lactamas"/>
</dbReference>
<feature type="domain" description="Beta-Casp" evidence="3">
    <location>
        <begin position="252"/>
        <end position="378"/>
    </location>
</feature>
<dbReference type="InterPro" id="IPR050698">
    <property type="entry name" value="MBL"/>
</dbReference>
<feature type="domain" description="Metallo-beta-lactamase" evidence="2">
    <location>
        <begin position="13"/>
        <end position="236"/>
    </location>
</feature>
<reference evidence="4" key="1">
    <citation type="submission" date="2019-08" db="EMBL/GenBank/DDBJ databases">
        <authorList>
            <person name="Kucharzyk K."/>
            <person name="Murdoch R.W."/>
            <person name="Higgins S."/>
            <person name="Loffler F."/>
        </authorList>
    </citation>
    <scope>NUCLEOTIDE SEQUENCE</scope>
</reference>
<dbReference type="EMBL" id="VSSQ01000227">
    <property type="protein sequence ID" value="MPL86771.1"/>
    <property type="molecule type" value="Genomic_DNA"/>
</dbReference>